<name>A0A167MBU1_PHYB8</name>
<dbReference type="GeneID" id="28996999"/>
<protein>
    <submittedName>
        <fullName evidence="1">Uncharacterized protein</fullName>
    </submittedName>
</protein>
<dbReference type="InParanoid" id="A0A167MBU1"/>
<organism evidence="1 2">
    <name type="scientific">Phycomyces blakesleeanus (strain ATCC 8743b / DSM 1359 / FGSC 10004 / NBRC 33097 / NRRL 1555)</name>
    <dbReference type="NCBI Taxonomy" id="763407"/>
    <lineage>
        <taxon>Eukaryota</taxon>
        <taxon>Fungi</taxon>
        <taxon>Fungi incertae sedis</taxon>
        <taxon>Mucoromycota</taxon>
        <taxon>Mucoromycotina</taxon>
        <taxon>Mucoromycetes</taxon>
        <taxon>Mucorales</taxon>
        <taxon>Phycomycetaceae</taxon>
        <taxon>Phycomyces</taxon>
    </lineage>
</organism>
<sequence>MKQLQLKTLSCTIKHNLIDKDFPPLSKEWKGIPVKHWKYYMIQLERMAKNNSFAIYKCKNMWCAKSLLQEASKQDANDSSLSSDNISETDGGESPIMVDVLCYILFFNQIQLDFILAKKNSLKLLSILHKETVYIEVLKTHEMLLR</sequence>
<accession>A0A167MBU1</accession>
<gene>
    <name evidence="1" type="ORF">PHYBLDRAFT_169530</name>
</gene>
<dbReference type="EMBL" id="KV440983">
    <property type="protein sequence ID" value="OAD72399.1"/>
    <property type="molecule type" value="Genomic_DNA"/>
</dbReference>
<dbReference type="AlphaFoldDB" id="A0A167MBU1"/>
<keyword evidence="2" id="KW-1185">Reference proteome</keyword>
<proteinExistence type="predicted"/>
<dbReference type="RefSeq" id="XP_018290439.1">
    <property type="nucleotide sequence ID" value="XM_018436093.1"/>
</dbReference>
<reference evidence="2" key="1">
    <citation type="submission" date="2015-06" db="EMBL/GenBank/DDBJ databases">
        <title>Expansion of signal transduction pathways in fungi by whole-genome duplication.</title>
        <authorList>
            <consortium name="DOE Joint Genome Institute"/>
            <person name="Corrochano L.M."/>
            <person name="Kuo A."/>
            <person name="Marcet-Houben M."/>
            <person name="Polaino S."/>
            <person name="Salamov A."/>
            <person name="Villalobos J.M."/>
            <person name="Alvarez M.I."/>
            <person name="Avalos J."/>
            <person name="Benito E.P."/>
            <person name="Benoit I."/>
            <person name="Burger G."/>
            <person name="Camino L.P."/>
            <person name="Canovas D."/>
            <person name="Cerda-Olmedo E."/>
            <person name="Cheng J.-F."/>
            <person name="Dominguez A."/>
            <person name="Elias M."/>
            <person name="Eslava A.P."/>
            <person name="Glaser F."/>
            <person name="Grimwood J."/>
            <person name="Gutierrez G."/>
            <person name="Heitman J."/>
            <person name="Henrissat B."/>
            <person name="Iturriaga E.A."/>
            <person name="Lang B.F."/>
            <person name="Lavin J.L."/>
            <person name="Lee S."/>
            <person name="Li W."/>
            <person name="Lindquist E."/>
            <person name="Lopez-Garcia S."/>
            <person name="Luque E.M."/>
            <person name="Marcos A.T."/>
            <person name="Martin J."/>
            <person name="McCluskey K."/>
            <person name="Medina H.R."/>
            <person name="Miralles-Duran A."/>
            <person name="Miyazaki A."/>
            <person name="Munoz-Torres E."/>
            <person name="Oguiza J.A."/>
            <person name="Ohm R."/>
            <person name="Olmedo M."/>
            <person name="Orejas M."/>
            <person name="Ortiz-Castellanos L."/>
            <person name="Pisabarro A.G."/>
            <person name="Rodriguez-Romero J."/>
            <person name="Ruiz-Herrera J."/>
            <person name="Ruiz-Vazquez R."/>
            <person name="Sanz C."/>
            <person name="Schackwitz W."/>
            <person name="Schmutz J."/>
            <person name="Shahriari M."/>
            <person name="Shelest E."/>
            <person name="Silva-Franco F."/>
            <person name="Soanes D."/>
            <person name="Syed K."/>
            <person name="Tagua V.G."/>
            <person name="Talbot N.J."/>
            <person name="Thon M."/>
            <person name="De vries R.P."/>
            <person name="Wiebenga A."/>
            <person name="Yadav J.S."/>
            <person name="Braun E.L."/>
            <person name="Baker S."/>
            <person name="Garre V."/>
            <person name="Horwitz B."/>
            <person name="Torres-Martinez S."/>
            <person name="Idnurm A."/>
            <person name="Herrera-Estrella A."/>
            <person name="Gabaldon T."/>
            <person name="Grigoriev I.V."/>
        </authorList>
    </citation>
    <scope>NUCLEOTIDE SEQUENCE [LARGE SCALE GENOMIC DNA]</scope>
    <source>
        <strain evidence="2">NRRL 1555(-)</strain>
    </source>
</reference>
<evidence type="ECO:0000313" key="1">
    <source>
        <dbReference type="EMBL" id="OAD72399.1"/>
    </source>
</evidence>
<evidence type="ECO:0000313" key="2">
    <source>
        <dbReference type="Proteomes" id="UP000077315"/>
    </source>
</evidence>
<dbReference type="Proteomes" id="UP000077315">
    <property type="component" value="Unassembled WGS sequence"/>
</dbReference>
<dbReference type="VEuPathDB" id="FungiDB:PHYBLDRAFT_169530"/>